<reference evidence="3" key="2">
    <citation type="submission" date="2010-01" db="EMBL/GenBank/DDBJ databases">
        <title>The complete genome of Conexibacter woesei DSM 14684.</title>
        <authorList>
            <consortium name="US DOE Joint Genome Institute (JGI-PGF)"/>
            <person name="Lucas S."/>
            <person name="Copeland A."/>
            <person name="Lapidus A."/>
            <person name="Glavina del Rio T."/>
            <person name="Dalin E."/>
            <person name="Tice H."/>
            <person name="Bruce D."/>
            <person name="Goodwin L."/>
            <person name="Pitluck S."/>
            <person name="Kyrpides N."/>
            <person name="Mavromatis K."/>
            <person name="Ivanova N."/>
            <person name="Mikhailova N."/>
            <person name="Chertkov O."/>
            <person name="Brettin T."/>
            <person name="Detter J.C."/>
            <person name="Han C."/>
            <person name="Larimer F."/>
            <person name="Land M."/>
            <person name="Hauser L."/>
            <person name="Markowitz V."/>
            <person name="Cheng J.-F."/>
            <person name="Hugenholtz P."/>
            <person name="Woyke T."/>
            <person name="Wu D."/>
            <person name="Pukall R."/>
            <person name="Steenblock K."/>
            <person name="Schneider S."/>
            <person name="Klenk H.-P."/>
            <person name="Eisen J.A."/>
        </authorList>
    </citation>
    <scope>NUCLEOTIDE SEQUENCE [LARGE SCALE GENOMIC DNA]</scope>
    <source>
        <strain evidence="3">DSM 14684 / CIP 108061 / JCM 11494 / NBRC 100937 / ID131577</strain>
    </source>
</reference>
<proteinExistence type="predicted"/>
<evidence type="ECO:0000256" key="1">
    <source>
        <dbReference type="SAM" id="MobiDB-lite"/>
    </source>
</evidence>
<sequence>MKTQPMTFEQWRREAPTRRAKSAQVVARLGPIRRDKPRDPTEAAFLRSVGTPERLIGPTR</sequence>
<feature type="compositionally biased region" description="Basic and acidic residues" evidence="1">
    <location>
        <begin position="32"/>
        <end position="41"/>
    </location>
</feature>
<reference evidence="2 3" key="1">
    <citation type="journal article" date="2010" name="Stand. Genomic Sci.">
        <title>Complete genome sequence of Conexibacter woesei type strain (ID131577).</title>
        <authorList>
            <person name="Pukall R."/>
            <person name="Lapidus A."/>
            <person name="Glavina Del Rio T."/>
            <person name="Copeland A."/>
            <person name="Tice H."/>
            <person name="Cheng J.-F."/>
            <person name="Lucas S."/>
            <person name="Chen F."/>
            <person name="Nolan M."/>
            <person name="Bruce D."/>
            <person name="Goodwin L."/>
            <person name="Pitluck S."/>
            <person name="Mavromatis K."/>
            <person name="Ivanova N."/>
            <person name="Ovchinnikova G."/>
            <person name="Pati A."/>
            <person name="Chen A."/>
            <person name="Palaniappan K."/>
            <person name="Land M."/>
            <person name="Hauser L."/>
            <person name="Chang Y.-J."/>
            <person name="Jeffries C.D."/>
            <person name="Chain P."/>
            <person name="Meincke L."/>
            <person name="Sims D."/>
            <person name="Brettin T."/>
            <person name="Detter J.C."/>
            <person name="Rohde M."/>
            <person name="Goeker M."/>
            <person name="Bristow J."/>
            <person name="Eisen J.A."/>
            <person name="Markowitz V."/>
            <person name="Kyrpides N.C."/>
            <person name="Klenk H.-P."/>
            <person name="Hugenholtz P."/>
        </authorList>
    </citation>
    <scope>NUCLEOTIDE SEQUENCE [LARGE SCALE GENOMIC DNA]</scope>
    <source>
        <strain evidence="3">DSM 14684 / CIP 108061 / JCM 11494 / NBRC 100937 / ID131577</strain>
    </source>
</reference>
<dbReference type="EMBL" id="CP001854">
    <property type="protein sequence ID" value="ADB52322.1"/>
    <property type="molecule type" value="Genomic_DNA"/>
</dbReference>
<gene>
    <name evidence="2" type="ordered locus">Cwoe_3905</name>
</gene>
<evidence type="ECO:0000313" key="2">
    <source>
        <dbReference type="EMBL" id="ADB52322.1"/>
    </source>
</evidence>
<dbReference type="Proteomes" id="UP000008229">
    <property type="component" value="Chromosome"/>
</dbReference>
<feature type="region of interest" description="Disordered" evidence="1">
    <location>
        <begin position="1"/>
        <end position="60"/>
    </location>
</feature>
<organism evidence="2 3">
    <name type="scientific">Conexibacter woesei (strain DSM 14684 / CCUG 47730 / CIP 108061 / JCM 11494 / NBRC 100937 / ID131577)</name>
    <dbReference type="NCBI Taxonomy" id="469383"/>
    <lineage>
        <taxon>Bacteria</taxon>
        <taxon>Bacillati</taxon>
        <taxon>Actinomycetota</taxon>
        <taxon>Thermoleophilia</taxon>
        <taxon>Solirubrobacterales</taxon>
        <taxon>Conexibacteraceae</taxon>
        <taxon>Conexibacter</taxon>
    </lineage>
</organism>
<accession>D3F3F7</accession>
<evidence type="ECO:0000313" key="3">
    <source>
        <dbReference type="Proteomes" id="UP000008229"/>
    </source>
</evidence>
<dbReference type="AlphaFoldDB" id="D3F3F7"/>
<dbReference type="HOGENOM" id="CLU_2933445_0_0_11"/>
<dbReference type="KEGG" id="cwo:Cwoe_3905"/>
<name>D3F3F7_CONWI</name>
<keyword evidence="3" id="KW-1185">Reference proteome</keyword>
<protein>
    <submittedName>
        <fullName evidence="2">Uncharacterized protein</fullName>
    </submittedName>
</protein>